<keyword evidence="1" id="KW-1133">Transmembrane helix</keyword>
<comment type="caution">
    <text evidence="2">The sequence shown here is derived from an EMBL/GenBank/DDBJ whole genome shotgun (WGS) entry which is preliminary data.</text>
</comment>
<keyword evidence="1" id="KW-0472">Membrane</keyword>
<sequence length="205" mass="23933">MAIYYKEIPKFIFERFRWLQTEGNLIRFLTEESAESRTIDLSEQVKAAVLVGKIELKEGSAFSEFLSQDWFLLSLGGIAVLVVLWLIWRWTEVKFNTENAQASEPEIDFPSQFSHWLKGLSPHSGQLISQAQLEVILGVENVKNQDLRKVRRSRAIKAINEHMLERYGKPIIQRVRDEQDLRIIRYRIESFSPISLSKPHQKSMD</sequence>
<dbReference type="EMBL" id="JBHSKS010000003">
    <property type="protein sequence ID" value="MFC5191119.1"/>
    <property type="molecule type" value="Genomic_DNA"/>
</dbReference>
<protein>
    <recommendedName>
        <fullName evidence="4">DUF4129 domain-containing protein</fullName>
    </recommendedName>
</protein>
<dbReference type="Proteomes" id="UP001596163">
    <property type="component" value="Unassembled WGS sequence"/>
</dbReference>
<accession>A0ABW0BU95</accession>
<keyword evidence="1" id="KW-0812">Transmembrane</keyword>
<proteinExistence type="predicted"/>
<reference evidence="3" key="1">
    <citation type="journal article" date="2019" name="Int. J. Syst. Evol. Microbiol.">
        <title>The Global Catalogue of Microorganisms (GCM) 10K type strain sequencing project: providing services to taxonomists for standard genome sequencing and annotation.</title>
        <authorList>
            <consortium name="The Broad Institute Genomics Platform"/>
            <consortium name="The Broad Institute Genome Sequencing Center for Infectious Disease"/>
            <person name="Wu L."/>
            <person name="Ma J."/>
        </authorList>
    </citation>
    <scope>NUCLEOTIDE SEQUENCE [LARGE SCALE GENOMIC DNA]</scope>
    <source>
        <strain evidence="3">CGMCC 1.7030</strain>
    </source>
</reference>
<feature type="transmembrane region" description="Helical" evidence="1">
    <location>
        <begin position="70"/>
        <end position="88"/>
    </location>
</feature>
<evidence type="ECO:0000256" key="1">
    <source>
        <dbReference type="SAM" id="Phobius"/>
    </source>
</evidence>
<evidence type="ECO:0008006" key="4">
    <source>
        <dbReference type="Google" id="ProtNLM"/>
    </source>
</evidence>
<organism evidence="2 3">
    <name type="scientific">Algoriphagus aquatilis</name>
    <dbReference type="NCBI Taxonomy" id="490186"/>
    <lineage>
        <taxon>Bacteria</taxon>
        <taxon>Pseudomonadati</taxon>
        <taxon>Bacteroidota</taxon>
        <taxon>Cytophagia</taxon>
        <taxon>Cytophagales</taxon>
        <taxon>Cyclobacteriaceae</taxon>
        <taxon>Algoriphagus</taxon>
    </lineage>
</organism>
<name>A0ABW0BU95_9BACT</name>
<evidence type="ECO:0000313" key="2">
    <source>
        <dbReference type="EMBL" id="MFC5191119.1"/>
    </source>
</evidence>
<evidence type="ECO:0000313" key="3">
    <source>
        <dbReference type="Proteomes" id="UP001596163"/>
    </source>
</evidence>
<gene>
    <name evidence="2" type="ORF">ACFPIK_05025</name>
</gene>
<keyword evidence="3" id="KW-1185">Reference proteome</keyword>
<dbReference type="RefSeq" id="WP_377912873.1">
    <property type="nucleotide sequence ID" value="NZ_JBHSKS010000003.1"/>
</dbReference>